<reference evidence="1" key="1">
    <citation type="submission" date="2016-10" db="EMBL/GenBank/DDBJ databases">
        <title>Sequence of Gallionella enrichment culture.</title>
        <authorList>
            <person name="Poehlein A."/>
            <person name="Muehling M."/>
            <person name="Daniel R."/>
        </authorList>
    </citation>
    <scope>NUCLEOTIDE SEQUENCE</scope>
</reference>
<dbReference type="EMBL" id="MLJW01005254">
    <property type="protein sequence ID" value="OIQ68530.1"/>
    <property type="molecule type" value="Genomic_DNA"/>
</dbReference>
<comment type="caution">
    <text evidence="1">The sequence shown here is derived from an EMBL/GenBank/DDBJ whole genome shotgun (WGS) entry which is preliminary data.</text>
</comment>
<name>A0A1J5PBF0_9ZZZZ</name>
<protein>
    <submittedName>
        <fullName evidence="1">Uncharacterized protein</fullName>
    </submittedName>
</protein>
<sequence length="74" mass="8137">MLATLRVLVPVLESVTLRLVLTTPTFAMPKAKISVDKLKLLVAAKAMLGHSKEKETIRINFGSDSKRFTTIALL</sequence>
<organism evidence="1">
    <name type="scientific">mine drainage metagenome</name>
    <dbReference type="NCBI Taxonomy" id="410659"/>
    <lineage>
        <taxon>unclassified sequences</taxon>
        <taxon>metagenomes</taxon>
        <taxon>ecological metagenomes</taxon>
    </lineage>
</organism>
<dbReference type="AlphaFoldDB" id="A0A1J5PBF0"/>
<proteinExistence type="predicted"/>
<evidence type="ECO:0000313" key="1">
    <source>
        <dbReference type="EMBL" id="OIQ68530.1"/>
    </source>
</evidence>
<gene>
    <name evidence="1" type="ORF">GALL_498770</name>
</gene>
<accession>A0A1J5PBF0</accession>